<sequence length="252" mass="29649">MVYDGSHAFLVKLIQFSVPYVKCIEFYIAEEWCNVVFDILSKEWNQKRLLIYGLPVVNDKVRTALTNMVEKGVLIEFKNLDHLVVLELPPCNFESLTIEPFVSKCLIFTKFNLPHPWRIPDDIIVDYAQEIYSGWIQPDDCTMKFFKAMKRVFPNANSLKIDLEAEQVREQSFEEFEDLIVEIKEAICEAPQENIHILSQLYVHDKGRLIEAFDGKKIEENIFEWKMESNEKKTIKIEFLKEFKPNPLLDGY</sequence>
<dbReference type="WBParaSite" id="JU765_v2.g14833.t1">
    <property type="protein sequence ID" value="JU765_v2.g14833.t1"/>
    <property type="gene ID" value="JU765_v2.g14833"/>
</dbReference>
<proteinExistence type="predicted"/>
<protein>
    <submittedName>
        <fullName evidence="2">DUF38 domain-containing protein</fullName>
    </submittedName>
</protein>
<accession>A0AC34QBK4</accession>
<dbReference type="Proteomes" id="UP000887576">
    <property type="component" value="Unplaced"/>
</dbReference>
<evidence type="ECO:0000313" key="2">
    <source>
        <dbReference type="WBParaSite" id="JU765_v2.g14833.t1"/>
    </source>
</evidence>
<name>A0AC34QBK4_9BILA</name>
<organism evidence="1 2">
    <name type="scientific">Panagrolaimus sp. JU765</name>
    <dbReference type="NCBI Taxonomy" id="591449"/>
    <lineage>
        <taxon>Eukaryota</taxon>
        <taxon>Metazoa</taxon>
        <taxon>Ecdysozoa</taxon>
        <taxon>Nematoda</taxon>
        <taxon>Chromadorea</taxon>
        <taxon>Rhabditida</taxon>
        <taxon>Tylenchina</taxon>
        <taxon>Panagrolaimomorpha</taxon>
        <taxon>Panagrolaimoidea</taxon>
        <taxon>Panagrolaimidae</taxon>
        <taxon>Panagrolaimus</taxon>
    </lineage>
</organism>
<reference evidence="2" key="1">
    <citation type="submission" date="2022-11" db="UniProtKB">
        <authorList>
            <consortium name="WormBaseParasite"/>
        </authorList>
    </citation>
    <scope>IDENTIFICATION</scope>
</reference>
<evidence type="ECO:0000313" key="1">
    <source>
        <dbReference type="Proteomes" id="UP000887576"/>
    </source>
</evidence>